<dbReference type="OrthoDB" id="8946554at2759"/>
<dbReference type="KEGG" id="tng:GSTEN00000351G001"/>
<dbReference type="PANTHER" id="PTHR45943">
    <property type="entry name" value="E3 UBIQUITIN-PROTEIN LIGASE MYCBP2"/>
    <property type="match status" value="1"/>
</dbReference>
<dbReference type="EMBL" id="CAAE01002636">
    <property type="protein sequence ID" value="CAF87525.1"/>
    <property type="molecule type" value="Genomic_DNA"/>
</dbReference>
<accession>Q4THV7</accession>
<dbReference type="GO" id="GO:0007411">
    <property type="term" value="P:axon guidance"/>
    <property type="evidence" value="ECO:0007669"/>
    <property type="project" value="TreeGrafter"/>
</dbReference>
<reference evidence="1" key="2">
    <citation type="submission" date="2004-02" db="EMBL/GenBank/DDBJ databases">
        <authorList>
            <consortium name="Genoscope"/>
            <consortium name="Whitehead Institute Centre for Genome Research"/>
        </authorList>
    </citation>
    <scope>NUCLEOTIDE SEQUENCE</scope>
</reference>
<dbReference type="GO" id="GO:0061630">
    <property type="term" value="F:ubiquitin protein ligase activity"/>
    <property type="evidence" value="ECO:0007669"/>
    <property type="project" value="TreeGrafter"/>
</dbReference>
<sequence>MEAMFGQDLASDSDILGMWIPEVLDWPTWHVCEADDRDEVVVCELCEANVANFNQHMKKSHPGCGRSANRQGYRSNGSYVDGWFGGECGSGNPYYLLCSCCREKYLAIKSKAKVPVVERYKGQAPDLLGKQDSVYEGERSCGLKAELLSAVFAVSDRLVSGWLQRTGTCWMLTKTTN</sequence>
<protein>
    <submittedName>
        <fullName evidence="1">(spotted green pufferfish) hypothetical protein</fullName>
    </submittedName>
</protein>
<gene>
    <name evidence="1" type="ORF">GSTENG00000351001</name>
</gene>
<dbReference type="GO" id="GO:0005634">
    <property type="term" value="C:nucleus"/>
    <property type="evidence" value="ECO:0007669"/>
    <property type="project" value="TreeGrafter"/>
</dbReference>
<dbReference type="PANTHER" id="PTHR45943:SF1">
    <property type="entry name" value="E3 UBIQUITIN-PROTEIN LIGASE MYCBP2"/>
    <property type="match status" value="1"/>
</dbReference>
<proteinExistence type="predicted"/>
<dbReference type="GO" id="GO:0008582">
    <property type="term" value="P:regulation of synaptic assembly at neuromuscular junction"/>
    <property type="evidence" value="ECO:0007669"/>
    <property type="project" value="TreeGrafter"/>
</dbReference>
<reference evidence="1" key="1">
    <citation type="journal article" date="2004" name="Nature">
        <title>Genome duplication in the teleost fish Tetraodon nigroviridis reveals the early vertebrate proto-karyotype.</title>
        <authorList>
            <person name="Jaillon O."/>
            <person name="Aury J.-M."/>
            <person name="Brunet F."/>
            <person name="Petit J.-L."/>
            <person name="Stange-Thomann N."/>
            <person name="Mauceli E."/>
            <person name="Bouneau L."/>
            <person name="Fischer C."/>
            <person name="Ozouf-Costaz C."/>
            <person name="Bernot A."/>
            <person name="Nicaud S."/>
            <person name="Jaffe D."/>
            <person name="Fisher S."/>
            <person name="Lutfalla G."/>
            <person name="Dossat C."/>
            <person name="Segurens B."/>
            <person name="Dasilva C."/>
            <person name="Salanoubat M."/>
            <person name="Levy M."/>
            <person name="Boudet N."/>
            <person name="Castellano S."/>
            <person name="Anthouard V."/>
            <person name="Jubin C."/>
            <person name="Castelli V."/>
            <person name="Katinka M."/>
            <person name="Vacherie B."/>
            <person name="Biemont C."/>
            <person name="Skalli Z."/>
            <person name="Cattolico L."/>
            <person name="Poulain J."/>
            <person name="De Berardinis V."/>
            <person name="Cruaud C."/>
            <person name="Duprat S."/>
            <person name="Brottier P."/>
            <person name="Coutanceau J.-P."/>
            <person name="Gouzy J."/>
            <person name="Parra G."/>
            <person name="Lardier G."/>
            <person name="Chapple C."/>
            <person name="McKernan K.J."/>
            <person name="McEwan P."/>
            <person name="Bosak S."/>
            <person name="Kellis M."/>
            <person name="Volff J.-N."/>
            <person name="Guigo R."/>
            <person name="Zody M.C."/>
            <person name="Mesirov J."/>
            <person name="Lindblad-Toh K."/>
            <person name="Birren B."/>
            <person name="Nusbaum C."/>
            <person name="Kahn D."/>
            <person name="Robinson-Rechavi M."/>
            <person name="Laudet V."/>
            <person name="Schachter V."/>
            <person name="Quetier F."/>
            <person name="Saurin W."/>
            <person name="Scarpelli C."/>
            <person name="Wincker P."/>
            <person name="Lander E.S."/>
            <person name="Weissenbach J."/>
            <person name="Roest Crollius H."/>
        </authorList>
    </citation>
    <scope>NUCLEOTIDE SEQUENCE [LARGE SCALE GENOMIC DNA]</scope>
</reference>
<dbReference type="GO" id="GO:0005886">
    <property type="term" value="C:plasma membrane"/>
    <property type="evidence" value="ECO:0007669"/>
    <property type="project" value="TreeGrafter"/>
</dbReference>
<evidence type="ECO:0000313" key="1">
    <source>
        <dbReference type="EMBL" id="CAF87525.1"/>
    </source>
</evidence>
<organism evidence="1">
    <name type="scientific">Tetraodon nigroviridis</name>
    <name type="common">Spotted green pufferfish</name>
    <name type="synonym">Chelonodon nigroviridis</name>
    <dbReference type="NCBI Taxonomy" id="99883"/>
    <lineage>
        <taxon>Eukaryota</taxon>
        <taxon>Metazoa</taxon>
        <taxon>Chordata</taxon>
        <taxon>Craniata</taxon>
        <taxon>Vertebrata</taxon>
        <taxon>Euteleostomi</taxon>
        <taxon>Actinopterygii</taxon>
        <taxon>Neopterygii</taxon>
        <taxon>Teleostei</taxon>
        <taxon>Neoteleostei</taxon>
        <taxon>Acanthomorphata</taxon>
        <taxon>Eupercaria</taxon>
        <taxon>Tetraodontiformes</taxon>
        <taxon>Tetradontoidea</taxon>
        <taxon>Tetraodontidae</taxon>
        <taxon>Tetraodon</taxon>
    </lineage>
</organism>
<name>Q4THV7_TETNG</name>
<comment type="caution">
    <text evidence="1">The sequence shown here is derived from an EMBL/GenBank/DDBJ whole genome shotgun (WGS) entry which is preliminary data.</text>
</comment>
<dbReference type="AlphaFoldDB" id="Q4THV7"/>